<dbReference type="PRINTS" id="PR00032">
    <property type="entry name" value="HTHARAC"/>
</dbReference>
<dbReference type="Proteomes" id="UP000530060">
    <property type="component" value="Unassembled WGS sequence"/>
</dbReference>
<sequence>MDNFFKDQLFIAKLDSESVVQWYESGYYYILWLEKGSVIVKFNNNTEHLVGNKFLLIPPGNTLEIELMEDSIAYCIGFSIEFLRVEAKEYASDVFTLFINHSGGLQLEIDKNYFRHAKVITLMLLRELKLEQPSFQILQAYMKVILLTLIRYRKLHLTAPDINIGRIHDFFMLIYKFSLTKKRVSFYASELNLSSKRLNQILNSYSLKSASYYIQENVFMEAKRLLISGKFSIKEVGEKLGFEDCAYFSRCFKKWAGISPDKYRLEYISKMGNYSV</sequence>
<evidence type="ECO:0000256" key="2">
    <source>
        <dbReference type="ARBA" id="ARBA00023125"/>
    </source>
</evidence>
<dbReference type="InterPro" id="IPR018060">
    <property type="entry name" value="HTH_AraC"/>
</dbReference>
<dbReference type="GO" id="GO:0043565">
    <property type="term" value="F:sequence-specific DNA binding"/>
    <property type="evidence" value="ECO:0007669"/>
    <property type="project" value="InterPro"/>
</dbReference>
<evidence type="ECO:0000256" key="3">
    <source>
        <dbReference type="ARBA" id="ARBA00023163"/>
    </source>
</evidence>
<dbReference type="EMBL" id="CAIJDP010000082">
    <property type="protein sequence ID" value="CAD0007181.1"/>
    <property type="molecule type" value="Genomic_DNA"/>
</dbReference>
<dbReference type="AlphaFoldDB" id="A0A6V6Z5X5"/>
<dbReference type="SMART" id="SM00342">
    <property type="entry name" value="HTH_ARAC"/>
    <property type="match status" value="1"/>
</dbReference>
<dbReference type="PANTHER" id="PTHR43280:SF32">
    <property type="entry name" value="TRANSCRIPTIONAL REGULATORY PROTEIN"/>
    <property type="match status" value="1"/>
</dbReference>
<dbReference type="PANTHER" id="PTHR43280">
    <property type="entry name" value="ARAC-FAMILY TRANSCRIPTIONAL REGULATOR"/>
    <property type="match status" value="1"/>
</dbReference>
<comment type="caution">
    <text evidence="5">The sequence shown here is derived from an EMBL/GenBank/DDBJ whole genome shotgun (WGS) entry which is preliminary data.</text>
</comment>
<reference evidence="5 6" key="1">
    <citation type="submission" date="2020-06" db="EMBL/GenBank/DDBJ databases">
        <authorList>
            <person name="Criscuolo A."/>
        </authorList>
    </citation>
    <scope>NUCLEOTIDE SEQUENCE [LARGE SCALE GENOMIC DNA]</scope>
    <source>
        <strain evidence="6">CIP 111411</strain>
    </source>
</reference>
<feature type="domain" description="HTH araC/xylS-type" evidence="4">
    <location>
        <begin position="188"/>
        <end position="266"/>
    </location>
</feature>
<gene>
    <name evidence="5" type="ORF">FLAT13_03678</name>
</gene>
<dbReference type="InterPro" id="IPR009057">
    <property type="entry name" value="Homeodomain-like_sf"/>
</dbReference>
<evidence type="ECO:0000259" key="4">
    <source>
        <dbReference type="PROSITE" id="PS01124"/>
    </source>
</evidence>
<evidence type="ECO:0000313" key="6">
    <source>
        <dbReference type="Proteomes" id="UP000530060"/>
    </source>
</evidence>
<evidence type="ECO:0000256" key="1">
    <source>
        <dbReference type="ARBA" id="ARBA00023015"/>
    </source>
</evidence>
<keyword evidence="6" id="KW-1185">Reference proteome</keyword>
<proteinExistence type="predicted"/>
<organism evidence="5 6">
    <name type="scientific">Flavobacterium salmonis</name>
    <dbReference type="NCBI Taxonomy" id="2654844"/>
    <lineage>
        <taxon>Bacteria</taxon>
        <taxon>Pseudomonadati</taxon>
        <taxon>Bacteroidota</taxon>
        <taxon>Flavobacteriia</taxon>
        <taxon>Flavobacteriales</taxon>
        <taxon>Flavobacteriaceae</taxon>
        <taxon>Flavobacterium</taxon>
    </lineage>
</organism>
<dbReference type="GO" id="GO:0003700">
    <property type="term" value="F:DNA-binding transcription factor activity"/>
    <property type="evidence" value="ECO:0007669"/>
    <property type="project" value="InterPro"/>
</dbReference>
<protein>
    <submittedName>
        <fullName evidence="5">AraC family transcriptional regulator</fullName>
    </submittedName>
</protein>
<accession>A0A6V6Z5X5</accession>
<dbReference type="InterPro" id="IPR020449">
    <property type="entry name" value="Tscrpt_reg_AraC-type_HTH"/>
</dbReference>
<dbReference type="Pfam" id="PF12833">
    <property type="entry name" value="HTH_18"/>
    <property type="match status" value="1"/>
</dbReference>
<dbReference type="RefSeq" id="WP_180909917.1">
    <property type="nucleotide sequence ID" value="NZ_CAIJDP010000082.1"/>
</dbReference>
<dbReference type="PROSITE" id="PS01124">
    <property type="entry name" value="HTH_ARAC_FAMILY_2"/>
    <property type="match status" value="1"/>
</dbReference>
<keyword evidence="1" id="KW-0805">Transcription regulation</keyword>
<keyword evidence="2" id="KW-0238">DNA-binding</keyword>
<name>A0A6V6Z5X5_9FLAO</name>
<dbReference type="SUPFAM" id="SSF46689">
    <property type="entry name" value="Homeodomain-like"/>
    <property type="match status" value="1"/>
</dbReference>
<dbReference type="Gene3D" id="1.10.10.60">
    <property type="entry name" value="Homeodomain-like"/>
    <property type="match status" value="1"/>
</dbReference>
<keyword evidence="3" id="KW-0804">Transcription</keyword>
<evidence type="ECO:0000313" key="5">
    <source>
        <dbReference type="EMBL" id="CAD0007181.1"/>
    </source>
</evidence>